<dbReference type="Pfam" id="PF11167">
    <property type="entry name" value="DUF2953"/>
    <property type="match status" value="1"/>
</dbReference>
<feature type="compositionally biased region" description="Polar residues" evidence="1">
    <location>
        <begin position="240"/>
        <end position="249"/>
    </location>
</feature>
<feature type="compositionally biased region" description="Basic and acidic residues" evidence="1">
    <location>
        <begin position="217"/>
        <end position="237"/>
    </location>
</feature>
<name>A0A9E7PP31_9EURY</name>
<sequence length="249" mass="28236">MILQIIFLFLLIVLLTAVLHIFLLPVHIGLKGGYPVKSGIVFDLRWGIGMISGEVKDDLLTVRLYGLKVFRRPLSDLKDKNSKEKAKKDSGKAEDTKDLPAEDKTDYLKIICFIRDNLLTGEFGSLLRQIDFERFHTDITVGLDDPVATGKIYGYLMAVSGYLYSHRYLSLNVYSRFDRPAFEIYCDGRIRVCRIYRIMIFAVKMYRRLKAAGLIGKRDDSRDTSSGNKDDISKVKGAESSLTGHNNPV</sequence>
<reference evidence="3" key="1">
    <citation type="submission" date="2022-04" db="EMBL/GenBank/DDBJ databases">
        <title>Complete genome of Methanoplanus endosymbiosus DSM 3599.</title>
        <authorList>
            <person name="Chen S.-C."/>
            <person name="You Y.-T."/>
            <person name="Zhou Y.-Z."/>
            <person name="Lai M.-C."/>
        </authorList>
    </citation>
    <scope>NUCLEOTIDE SEQUENCE</scope>
    <source>
        <strain evidence="3">DSM 3599</strain>
    </source>
</reference>
<proteinExistence type="predicted"/>
<evidence type="ECO:0000256" key="2">
    <source>
        <dbReference type="SAM" id="Phobius"/>
    </source>
</evidence>
<dbReference type="RefSeq" id="WP_257743923.1">
    <property type="nucleotide sequence ID" value="NZ_CP096115.1"/>
</dbReference>
<accession>A0A9E7PP31</accession>
<protein>
    <submittedName>
        <fullName evidence="3">DUF2953 domain-containing protein</fullName>
    </submittedName>
</protein>
<keyword evidence="2" id="KW-0812">Transmembrane</keyword>
<dbReference type="AlphaFoldDB" id="A0A9E7PP31"/>
<feature type="transmembrane region" description="Helical" evidence="2">
    <location>
        <begin position="6"/>
        <end position="30"/>
    </location>
</feature>
<feature type="region of interest" description="Disordered" evidence="1">
    <location>
        <begin position="217"/>
        <end position="249"/>
    </location>
</feature>
<dbReference type="EMBL" id="CP096115">
    <property type="protein sequence ID" value="UUX93788.1"/>
    <property type="molecule type" value="Genomic_DNA"/>
</dbReference>
<dbReference type="InterPro" id="IPR021338">
    <property type="entry name" value="DUF2953"/>
</dbReference>
<gene>
    <name evidence="3" type="ORF">L6E24_06655</name>
</gene>
<organism evidence="3 4">
    <name type="scientific">Methanoplanus endosymbiosus</name>
    <dbReference type="NCBI Taxonomy" id="33865"/>
    <lineage>
        <taxon>Archaea</taxon>
        <taxon>Methanobacteriati</taxon>
        <taxon>Methanobacteriota</taxon>
        <taxon>Stenosarchaea group</taxon>
        <taxon>Methanomicrobia</taxon>
        <taxon>Methanomicrobiales</taxon>
        <taxon>Methanomicrobiaceae</taxon>
        <taxon>Methanoplanus</taxon>
    </lineage>
</organism>
<evidence type="ECO:0000313" key="3">
    <source>
        <dbReference type="EMBL" id="UUX93788.1"/>
    </source>
</evidence>
<dbReference type="GeneID" id="74307364"/>
<keyword evidence="2" id="KW-1133">Transmembrane helix</keyword>
<evidence type="ECO:0000256" key="1">
    <source>
        <dbReference type="SAM" id="MobiDB-lite"/>
    </source>
</evidence>
<evidence type="ECO:0000313" key="4">
    <source>
        <dbReference type="Proteomes" id="UP001060368"/>
    </source>
</evidence>
<dbReference type="Proteomes" id="UP001060368">
    <property type="component" value="Chromosome"/>
</dbReference>
<keyword evidence="4" id="KW-1185">Reference proteome</keyword>
<keyword evidence="2" id="KW-0472">Membrane</keyword>
<dbReference type="KEGG" id="mend:L6E24_06655"/>